<accession>A0ABT5NN72</accession>
<evidence type="ECO:0000256" key="2">
    <source>
        <dbReference type="SAM" id="SignalP"/>
    </source>
</evidence>
<sequence length="285" mass="31525">MKSRIWHLAGVGLLCLSMVVQAQDERRGPHDGNGGQGGGNGGGGESSLPIQAKPNEARQTQPPRQGYYQDIPRGNNNGHNNGYNQHWQAGGPGQRPGDSNWQGRPNGHGNGWGPGPQYRPGHVIDRFPAQYWRVPYRGNDYFYSGGYWYRPQGPRYIVVAPPYGVRVTYLPDYAREVWVGSALFFVAAGTYYQYQDDTREYVVVNPPVATAPVQDTAQGYDVIAYPANGQGPQQVEQDRYQCYRWAVEQTGFDPATASYAPAPQVVDNYRRAMGACLSGRGYSVN</sequence>
<proteinExistence type="predicted"/>
<dbReference type="Proteomes" id="UP001148203">
    <property type="component" value="Unassembled WGS sequence"/>
</dbReference>
<keyword evidence="4" id="KW-1185">Reference proteome</keyword>
<dbReference type="Pfam" id="PF20125">
    <property type="entry name" value="DUF6515"/>
    <property type="match status" value="1"/>
</dbReference>
<comment type="caution">
    <text evidence="3">The sequence shown here is derived from an EMBL/GenBank/DDBJ whole genome shotgun (WGS) entry which is preliminary data.</text>
</comment>
<keyword evidence="2" id="KW-0732">Signal</keyword>
<dbReference type="EMBL" id="JAMDGY010000011">
    <property type="protein sequence ID" value="MDD0989607.1"/>
    <property type="molecule type" value="Genomic_DNA"/>
</dbReference>
<dbReference type="InterPro" id="IPR045398">
    <property type="entry name" value="DUF6515"/>
</dbReference>
<evidence type="ECO:0000313" key="4">
    <source>
        <dbReference type="Proteomes" id="UP001148203"/>
    </source>
</evidence>
<evidence type="ECO:0000256" key="1">
    <source>
        <dbReference type="SAM" id="MobiDB-lite"/>
    </source>
</evidence>
<feature type="compositionally biased region" description="Low complexity" evidence="1">
    <location>
        <begin position="74"/>
        <end position="84"/>
    </location>
</feature>
<dbReference type="RefSeq" id="WP_273909591.1">
    <property type="nucleotide sequence ID" value="NZ_JAMDGX010000016.1"/>
</dbReference>
<gene>
    <name evidence="3" type="ORF">M5G11_03580</name>
</gene>
<feature type="chain" id="PRO_5046037558" evidence="2">
    <location>
        <begin position="23"/>
        <end position="285"/>
    </location>
</feature>
<protein>
    <submittedName>
        <fullName evidence="3">DUF6515 family protein</fullName>
    </submittedName>
</protein>
<evidence type="ECO:0000313" key="3">
    <source>
        <dbReference type="EMBL" id="MDD0989607.1"/>
    </source>
</evidence>
<name>A0ABT5NN72_9PSED</name>
<feature type="compositionally biased region" description="Gly residues" evidence="1">
    <location>
        <begin position="31"/>
        <end position="45"/>
    </location>
</feature>
<organism evidence="3 4">
    <name type="scientific">Pseudomonas fontis</name>
    <dbReference type="NCBI Taxonomy" id="2942633"/>
    <lineage>
        <taxon>Bacteria</taxon>
        <taxon>Pseudomonadati</taxon>
        <taxon>Pseudomonadota</taxon>
        <taxon>Gammaproteobacteria</taxon>
        <taxon>Pseudomonadales</taxon>
        <taxon>Pseudomonadaceae</taxon>
        <taxon>Pseudomonas</taxon>
    </lineage>
</organism>
<feature type="signal peptide" evidence="2">
    <location>
        <begin position="1"/>
        <end position="22"/>
    </location>
</feature>
<reference evidence="3 4" key="1">
    <citation type="submission" date="2022-05" db="EMBL/GenBank/DDBJ databases">
        <title>Novel Pseudomonas spp. Isolated from a Rainbow Trout Aquaculture Facility.</title>
        <authorList>
            <person name="Testerman T."/>
            <person name="Graf J."/>
        </authorList>
    </citation>
    <scope>NUCLEOTIDE SEQUENCE [LARGE SCALE GENOMIC DNA]</scope>
    <source>
        <strain evidence="3 4">ID681</strain>
    </source>
</reference>
<feature type="region of interest" description="Disordered" evidence="1">
    <location>
        <begin position="25"/>
        <end position="115"/>
    </location>
</feature>